<feature type="compositionally biased region" description="Low complexity" evidence="1">
    <location>
        <begin position="372"/>
        <end position="383"/>
    </location>
</feature>
<feature type="compositionally biased region" description="Basic and acidic residues" evidence="1">
    <location>
        <begin position="108"/>
        <end position="118"/>
    </location>
</feature>
<gene>
    <name evidence="2" type="ORF">CALVIDRAFT_403843</name>
</gene>
<evidence type="ECO:0000313" key="3">
    <source>
        <dbReference type="Proteomes" id="UP000076738"/>
    </source>
</evidence>
<name>A0A167PV09_CALVF</name>
<dbReference type="OrthoDB" id="3224257at2759"/>
<evidence type="ECO:0000313" key="2">
    <source>
        <dbReference type="EMBL" id="KZO99146.1"/>
    </source>
</evidence>
<evidence type="ECO:0000256" key="1">
    <source>
        <dbReference type="SAM" id="MobiDB-lite"/>
    </source>
</evidence>
<feature type="compositionally biased region" description="Low complexity" evidence="1">
    <location>
        <begin position="146"/>
        <end position="162"/>
    </location>
</feature>
<proteinExistence type="predicted"/>
<reference evidence="2 3" key="1">
    <citation type="journal article" date="2016" name="Mol. Biol. Evol.">
        <title>Comparative Genomics of Early-Diverging Mushroom-Forming Fungi Provides Insights into the Origins of Lignocellulose Decay Capabilities.</title>
        <authorList>
            <person name="Nagy L.G."/>
            <person name="Riley R."/>
            <person name="Tritt A."/>
            <person name="Adam C."/>
            <person name="Daum C."/>
            <person name="Floudas D."/>
            <person name="Sun H."/>
            <person name="Yadav J.S."/>
            <person name="Pangilinan J."/>
            <person name="Larsson K.H."/>
            <person name="Matsuura K."/>
            <person name="Barry K."/>
            <person name="Labutti K."/>
            <person name="Kuo R."/>
            <person name="Ohm R.A."/>
            <person name="Bhattacharya S.S."/>
            <person name="Shirouzu T."/>
            <person name="Yoshinaga Y."/>
            <person name="Martin F.M."/>
            <person name="Grigoriev I.V."/>
            <person name="Hibbett D.S."/>
        </authorList>
    </citation>
    <scope>NUCLEOTIDE SEQUENCE [LARGE SCALE GENOMIC DNA]</scope>
    <source>
        <strain evidence="2 3">TUFC12733</strain>
    </source>
</reference>
<feature type="region of interest" description="Disordered" evidence="1">
    <location>
        <begin position="331"/>
        <end position="398"/>
    </location>
</feature>
<feature type="region of interest" description="Disordered" evidence="1">
    <location>
        <begin position="108"/>
        <end position="130"/>
    </location>
</feature>
<dbReference type="Proteomes" id="UP000076738">
    <property type="component" value="Unassembled WGS sequence"/>
</dbReference>
<organism evidence="2 3">
    <name type="scientific">Calocera viscosa (strain TUFC12733)</name>
    <dbReference type="NCBI Taxonomy" id="1330018"/>
    <lineage>
        <taxon>Eukaryota</taxon>
        <taxon>Fungi</taxon>
        <taxon>Dikarya</taxon>
        <taxon>Basidiomycota</taxon>
        <taxon>Agaricomycotina</taxon>
        <taxon>Dacrymycetes</taxon>
        <taxon>Dacrymycetales</taxon>
        <taxon>Dacrymycetaceae</taxon>
        <taxon>Calocera</taxon>
    </lineage>
</organism>
<keyword evidence="3" id="KW-1185">Reference proteome</keyword>
<accession>A0A167PV09</accession>
<sequence length="494" mass="53526">MILRVVPPAPGLTILFTLSFPALPSPLPFPQAWSATLSLAISHNLPPPPSAHALDRACTTIELLHSVTFDIARGVVDCRIVDDELLTLPLRPELRRALERVCADVARSTEELEREKRGGSRPATPPTDLQSPSLLSLISSFIPSLHTAPSSPTTPAPTLALSPPTPASRYYRRQARSCLVDAYARWVQPELASRVAGKGAGGWGAWTARSALRKASQELDDLLVPSEPPSPASSVSSCSDFPALPPTPALSHSSGLSTPSTPSTTNQRFPSLSPAQLATYSRLTSRIQEMKGLLASLEEREREWREGEIPRKLRPEYRPGRSGLGLHAVSAQEGEQEDTLMSGHPAHQQNKSKISFPSLPALPSTLPPPPSRAAHPRLSLRTAPSPPLPRPKPARGIAYDAYPSRRKPVPTAFRIPAEGEARVLVLAQEEEEEEDVLASRLVQMDVDVDGDVDLEMGMCPEMHEVDVVDVVMHDGEAGKPLGPGRRNALDLPRW</sequence>
<feature type="region of interest" description="Disordered" evidence="1">
    <location>
        <begin position="222"/>
        <end position="273"/>
    </location>
</feature>
<feature type="compositionally biased region" description="Low complexity" evidence="1">
    <location>
        <begin position="250"/>
        <end position="265"/>
    </location>
</feature>
<dbReference type="AlphaFoldDB" id="A0A167PV09"/>
<feature type="region of interest" description="Disordered" evidence="1">
    <location>
        <begin position="146"/>
        <end position="165"/>
    </location>
</feature>
<feature type="compositionally biased region" description="Low complexity" evidence="1">
    <location>
        <begin position="232"/>
        <end position="242"/>
    </location>
</feature>
<protein>
    <submittedName>
        <fullName evidence="2">Uncharacterized protein</fullName>
    </submittedName>
</protein>
<dbReference type="EMBL" id="KV417273">
    <property type="protein sequence ID" value="KZO99146.1"/>
    <property type="molecule type" value="Genomic_DNA"/>
</dbReference>